<dbReference type="Gene3D" id="1.10.1200.10">
    <property type="entry name" value="ACP-like"/>
    <property type="match status" value="1"/>
</dbReference>
<proteinExistence type="predicted"/>
<keyword evidence="2" id="KW-1185">Reference proteome</keyword>
<name>A0A1H2DCP6_9ACTN</name>
<accession>A0A1H2DCP6</accession>
<gene>
    <name evidence="1" type="ORF">SAMN04489716_9240</name>
</gene>
<dbReference type="AlphaFoldDB" id="A0A1H2DCP6"/>
<dbReference type="InterPro" id="IPR036736">
    <property type="entry name" value="ACP-like_sf"/>
</dbReference>
<sequence>MRPLEELIAAVLTVSREEIDGGLSRTTHGDTWTSMRHVELMVAVEEQYGTSLTAREMAAVDSVDDLRDLLAVKLARR</sequence>
<dbReference type="OrthoDB" id="3192566at2"/>
<protein>
    <submittedName>
        <fullName evidence="1">Acyl carrier protein</fullName>
    </submittedName>
</protein>
<dbReference type="RefSeq" id="WP_092555757.1">
    <property type="nucleotide sequence ID" value="NZ_BOMJ01000085.1"/>
</dbReference>
<dbReference type="STRING" id="113562.SAMN04489716_9240"/>
<dbReference type="EMBL" id="LT629758">
    <property type="protein sequence ID" value="SDT80528.1"/>
    <property type="molecule type" value="Genomic_DNA"/>
</dbReference>
<dbReference type="SUPFAM" id="SSF47336">
    <property type="entry name" value="ACP-like"/>
    <property type="match status" value="1"/>
</dbReference>
<organism evidence="1 2">
    <name type="scientific">Actinoplanes derwentensis</name>
    <dbReference type="NCBI Taxonomy" id="113562"/>
    <lineage>
        <taxon>Bacteria</taxon>
        <taxon>Bacillati</taxon>
        <taxon>Actinomycetota</taxon>
        <taxon>Actinomycetes</taxon>
        <taxon>Micromonosporales</taxon>
        <taxon>Micromonosporaceae</taxon>
        <taxon>Actinoplanes</taxon>
    </lineage>
</organism>
<dbReference type="Proteomes" id="UP000198688">
    <property type="component" value="Chromosome I"/>
</dbReference>
<reference evidence="1 2" key="1">
    <citation type="submission" date="2016-10" db="EMBL/GenBank/DDBJ databases">
        <authorList>
            <person name="de Groot N.N."/>
        </authorList>
    </citation>
    <scope>NUCLEOTIDE SEQUENCE [LARGE SCALE GENOMIC DNA]</scope>
    <source>
        <strain evidence="1 2">DSM 43941</strain>
    </source>
</reference>
<evidence type="ECO:0000313" key="2">
    <source>
        <dbReference type="Proteomes" id="UP000198688"/>
    </source>
</evidence>
<evidence type="ECO:0000313" key="1">
    <source>
        <dbReference type="EMBL" id="SDT80528.1"/>
    </source>
</evidence>